<dbReference type="KEGG" id="halx:M0R89_15410"/>
<accession>A0A8U0HTB5</accession>
<name>A0A8U0HTB5_9EURY</name>
<proteinExistence type="predicted"/>
<sequence>MVEQATPHDHRQSELYEFTTEELEEQREEIEEELERRKYDIDTDDAERVDLVNGRYVAWTDLSAHPNRKAGKAWIMKVTGTHDTYAVDGDWLDKQTIDSDYHMDISELSSGDIVKVSGASHNNKKHRYYRIVELTDAALYYTPESGLEESEVIEEVGD</sequence>
<gene>
    <name evidence="2" type="ORF">M0R89_15410</name>
</gene>
<feature type="compositionally biased region" description="Basic and acidic residues" evidence="1">
    <location>
        <begin position="1"/>
        <end position="14"/>
    </location>
</feature>
<organism evidence="2 3">
    <name type="scientific">Halorussus limi</name>
    <dbReference type="NCBI Taxonomy" id="2938695"/>
    <lineage>
        <taxon>Archaea</taxon>
        <taxon>Methanobacteriati</taxon>
        <taxon>Methanobacteriota</taxon>
        <taxon>Stenosarchaea group</taxon>
        <taxon>Halobacteria</taxon>
        <taxon>Halobacteriales</taxon>
        <taxon>Haladaptataceae</taxon>
        <taxon>Halorussus</taxon>
    </lineage>
</organism>
<dbReference type="AlphaFoldDB" id="A0A8U0HTB5"/>
<reference evidence="2 3" key="1">
    <citation type="submission" date="2022-04" db="EMBL/GenBank/DDBJ databases">
        <title>Diverse halophilic archaea isolated from saline environments.</title>
        <authorList>
            <person name="Cui H.-L."/>
        </authorList>
    </citation>
    <scope>NUCLEOTIDE SEQUENCE [LARGE SCALE GENOMIC DNA]</scope>
    <source>
        <strain evidence="2 3">XZYJT49</strain>
    </source>
</reference>
<dbReference type="GeneID" id="72186615"/>
<dbReference type="EMBL" id="CP096659">
    <property type="protein sequence ID" value="UPV73914.1"/>
    <property type="molecule type" value="Genomic_DNA"/>
</dbReference>
<evidence type="ECO:0000256" key="1">
    <source>
        <dbReference type="SAM" id="MobiDB-lite"/>
    </source>
</evidence>
<protein>
    <submittedName>
        <fullName evidence="2">Uncharacterized protein</fullName>
    </submittedName>
</protein>
<feature type="compositionally biased region" description="Acidic residues" evidence="1">
    <location>
        <begin position="19"/>
        <end position="33"/>
    </location>
</feature>
<feature type="region of interest" description="Disordered" evidence="1">
    <location>
        <begin position="1"/>
        <end position="33"/>
    </location>
</feature>
<evidence type="ECO:0000313" key="3">
    <source>
        <dbReference type="Proteomes" id="UP000830729"/>
    </source>
</evidence>
<evidence type="ECO:0000313" key="2">
    <source>
        <dbReference type="EMBL" id="UPV73914.1"/>
    </source>
</evidence>
<dbReference type="RefSeq" id="WP_248649964.1">
    <property type="nucleotide sequence ID" value="NZ_CP096659.1"/>
</dbReference>
<keyword evidence="3" id="KW-1185">Reference proteome</keyword>
<dbReference type="Proteomes" id="UP000830729">
    <property type="component" value="Chromosome"/>
</dbReference>